<sequence length="462" mass="49323">MSAHLQKLRFRAFGSTLAIMGLTAGVTPSWADINPWIKSSQFNPARWDTAGPETATPWLHPGTWTPGQDWGWFSGNLQAPNVFGSWGGLRDDLELMGISFAAAYSGQFAANPIGGQTPDGASWIGSWNFGTFVDFSRLLDIDQRTYFTASFNLGTGNIGLTPNYIGNHFPVQLSSSGEAGPSTRLVHLALGTQLFNNTTELVGGRIITGEDFATLATACTSLNQGICGNPIAGASSINFPTYPNAVWGGRVKVKPGNSWYAQTGAYLVYPTLGDPSEHGVEFGVPDGSGVLAISEVGVNVGNRASQSGLPGTYKVGGYFDTERLTNLETGDSERNTWGIYAMGEQMLYSADDSYSRGLWAWLALSYAPPDLNEIMFMAAGGLSYVGPFDSRPNDSLSFIAATGVFSEHLAGQTAETILEVNYRAQLLPAFYVQPDVQFVINPDGKSSIDDAVVVGFSVGATF</sequence>
<dbReference type="InterPro" id="IPR007049">
    <property type="entry name" value="Carb-sel_porin_OprB"/>
</dbReference>
<dbReference type="EMBL" id="JAPJZH010000003">
    <property type="protein sequence ID" value="MDA4845051.1"/>
    <property type="molecule type" value="Genomic_DNA"/>
</dbReference>
<dbReference type="PANTHER" id="PTHR37944">
    <property type="entry name" value="PORIN B"/>
    <property type="match status" value="1"/>
</dbReference>
<dbReference type="RefSeq" id="WP_271088603.1">
    <property type="nucleotide sequence ID" value="NZ_JAPJZH010000003.1"/>
</dbReference>
<comment type="similarity">
    <text evidence="1 2">Belongs to the OprB family.</text>
</comment>
<evidence type="ECO:0000256" key="2">
    <source>
        <dbReference type="RuleBase" id="RU363072"/>
    </source>
</evidence>
<dbReference type="InterPro" id="IPR052932">
    <property type="entry name" value="OprB_Porin"/>
</dbReference>
<evidence type="ECO:0000256" key="1">
    <source>
        <dbReference type="ARBA" id="ARBA00008769"/>
    </source>
</evidence>
<keyword evidence="4" id="KW-1185">Reference proteome</keyword>
<reference evidence="3" key="1">
    <citation type="submission" date="2022-11" db="EMBL/GenBank/DDBJ databases">
        <title>Hoeflea poritis sp. nov., isolated from scleractinian coral Porites lutea.</title>
        <authorList>
            <person name="Zhang G."/>
            <person name="Wei Q."/>
            <person name="Cai L."/>
        </authorList>
    </citation>
    <scope>NUCLEOTIDE SEQUENCE</scope>
    <source>
        <strain evidence="3">E7-10</strain>
    </source>
</reference>
<dbReference type="PANTHER" id="PTHR37944:SF1">
    <property type="entry name" value="PORIN B"/>
    <property type="match status" value="1"/>
</dbReference>
<proteinExistence type="inferred from homology"/>
<dbReference type="Proteomes" id="UP001148313">
    <property type="component" value="Unassembled WGS sequence"/>
</dbReference>
<dbReference type="Gene3D" id="2.40.160.180">
    <property type="entry name" value="Carbohydrate-selective porin OprB"/>
    <property type="match status" value="1"/>
</dbReference>
<evidence type="ECO:0000313" key="4">
    <source>
        <dbReference type="Proteomes" id="UP001148313"/>
    </source>
</evidence>
<protein>
    <submittedName>
        <fullName evidence="3">Carbohydrate porin</fullName>
    </submittedName>
</protein>
<accession>A0ABT4VK45</accession>
<evidence type="ECO:0000313" key="3">
    <source>
        <dbReference type="EMBL" id="MDA4845051.1"/>
    </source>
</evidence>
<organism evidence="3 4">
    <name type="scientific">Hoeflea poritis</name>
    <dbReference type="NCBI Taxonomy" id="2993659"/>
    <lineage>
        <taxon>Bacteria</taxon>
        <taxon>Pseudomonadati</taxon>
        <taxon>Pseudomonadota</taxon>
        <taxon>Alphaproteobacteria</taxon>
        <taxon>Hyphomicrobiales</taxon>
        <taxon>Rhizobiaceae</taxon>
        <taxon>Hoeflea</taxon>
    </lineage>
</organism>
<name>A0ABT4VK45_9HYPH</name>
<dbReference type="Pfam" id="PF04966">
    <property type="entry name" value="OprB"/>
    <property type="match status" value="1"/>
</dbReference>
<comment type="caution">
    <text evidence="3">The sequence shown here is derived from an EMBL/GenBank/DDBJ whole genome shotgun (WGS) entry which is preliminary data.</text>
</comment>
<dbReference type="InterPro" id="IPR038673">
    <property type="entry name" value="OprB_sf"/>
</dbReference>
<gene>
    <name evidence="3" type="ORF">OOZ53_06795</name>
</gene>